<keyword evidence="1" id="KW-0812">Transmembrane</keyword>
<proteinExistence type="predicted"/>
<dbReference type="RefSeq" id="WP_182923342.1">
    <property type="nucleotide sequence ID" value="NZ_WNXD01000002.1"/>
</dbReference>
<reference evidence="2" key="1">
    <citation type="submission" date="2019-11" db="EMBL/GenBank/DDBJ databases">
        <title>Description of Pedobacter sp. LMG 31464T.</title>
        <authorList>
            <person name="Carlier A."/>
            <person name="Qi S."/>
            <person name="Vandamme P."/>
        </authorList>
    </citation>
    <scope>NUCLEOTIDE SEQUENCE</scope>
    <source>
        <strain evidence="2">LMG 31464</strain>
    </source>
</reference>
<dbReference type="EMBL" id="WNXD01000002">
    <property type="protein sequence ID" value="MBB2146702.1"/>
    <property type="molecule type" value="Genomic_DNA"/>
</dbReference>
<organism evidence="2 3">
    <name type="scientific">Pedobacter planticolens</name>
    <dbReference type="NCBI Taxonomy" id="2679964"/>
    <lineage>
        <taxon>Bacteria</taxon>
        <taxon>Pseudomonadati</taxon>
        <taxon>Bacteroidota</taxon>
        <taxon>Sphingobacteriia</taxon>
        <taxon>Sphingobacteriales</taxon>
        <taxon>Sphingobacteriaceae</taxon>
        <taxon>Pedobacter</taxon>
    </lineage>
</organism>
<evidence type="ECO:0000313" key="3">
    <source>
        <dbReference type="Proteomes" id="UP000601055"/>
    </source>
</evidence>
<gene>
    <name evidence="2" type="ORF">GM921_14455</name>
</gene>
<keyword evidence="1" id="KW-1133">Transmembrane helix</keyword>
<accession>A0A923DZ29</accession>
<name>A0A923DZ29_9SPHI</name>
<dbReference type="Proteomes" id="UP000601055">
    <property type="component" value="Unassembled WGS sequence"/>
</dbReference>
<feature type="transmembrane region" description="Helical" evidence="1">
    <location>
        <begin position="44"/>
        <end position="65"/>
    </location>
</feature>
<evidence type="ECO:0000313" key="2">
    <source>
        <dbReference type="EMBL" id="MBB2146702.1"/>
    </source>
</evidence>
<feature type="transmembrane region" description="Helical" evidence="1">
    <location>
        <begin position="72"/>
        <end position="94"/>
    </location>
</feature>
<comment type="caution">
    <text evidence="2">The sequence shown here is derived from an EMBL/GenBank/DDBJ whole genome shotgun (WGS) entry which is preliminary data.</text>
</comment>
<protein>
    <submittedName>
        <fullName evidence="2">Uncharacterized protein</fullName>
    </submittedName>
</protein>
<sequence length="132" mass="14975">MRLLFIFLSTLILSSGIALLIAYIQISSPWPAHAGVDERGMAYVFLLGINIALVLASSTIFLNLIEKIRNETLYSFFSFFALPIILTVNILSIVGFSVSYAIVFWPFFVVLTLHFIFYRKYVNAKLSLKDKI</sequence>
<keyword evidence="3" id="KW-1185">Reference proteome</keyword>
<dbReference type="AlphaFoldDB" id="A0A923DZ29"/>
<evidence type="ECO:0000256" key="1">
    <source>
        <dbReference type="SAM" id="Phobius"/>
    </source>
</evidence>
<keyword evidence="1" id="KW-0472">Membrane</keyword>
<feature type="transmembrane region" description="Helical" evidence="1">
    <location>
        <begin position="100"/>
        <end position="118"/>
    </location>
</feature>